<dbReference type="EMBL" id="HBIJ01013036">
    <property type="protein sequence ID" value="CAE0368059.1"/>
    <property type="molecule type" value="Transcribed_RNA"/>
</dbReference>
<feature type="transmembrane region" description="Helical" evidence="5">
    <location>
        <begin position="12"/>
        <end position="35"/>
    </location>
</feature>
<evidence type="ECO:0000256" key="4">
    <source>
        <dbReference type="PROSITE-ProRule" id="PRU00134"/>
    </source>
</evidence>
<evidence type="ECO:0000259" key="6">
    <source>
        <dbReference type="PROSITE" id="PS50865"/>
    </source>
</evidence>
<evidence type="ECO:0000256" key="3">
    <source>
        <dbReference type="ARBA" id="ARBA00022833"/>
    </source>
</evidence>
<evidence type="ECO:0000313" key="8">
    <source>
        <dbReference type="EMBL" id="CAE0368060.1"/>
    </source>
</evidence>
<evidence type="ECO:0000256" key="1">
    <source>
        <dbReference type="ARBA" id="ARBA00022723"/>
    </source>
</evidence>
<keyword evidence="3" id="KW-0862">Zinc</keyword>
<feature type="domain" description="MYND-type" evidence="6">
    <location>
        <begin position="97"/>
        <end position="133"/>
    </location>
</feature>
<keyword evidence="5" id="KW-0812">Transmembrane</keyword>
<dbReference type="SUPFAM" id="SSF144232">
    <property type="entry name" value="HIT/MYND zinc finger-like"/>
    <property type="match status" value="1"/>
</dbReference>
<accession>A0A6S8CRD1</accession>
<gene>
    <name evidence="7" type="ORF">ALAG00032_LOCUS8820</name>
    <name evidence="8" type="ORF">ALAG00032_LOCUS8821</name>
</gene>
<evidence type="ECO:0000256" key="2">
    <source>
        <dbReference type="ARBA" id="ARBA00022771"/>
    </source>
</evidence>
<keyword evidence="5" id="KW-1133">Transmembrane helix</keyword>
<dbReference type="InterPro" id="IPR002893">
    <property type="entry name" value="Znf_MYND"/>
</dbReference>
<dbReference type="EMBL" id="HBIJ01013037">
    <property type="protein sequence ID" value="CAE0368060.1"/>
    <property type="molecule type" value="Transcribed_RNA"/>
</dbReference>
<keyword evidence="2 4" id="KW-0863">Zinc-finger</keyword>
<dbReference type="GO" id="GO:0008270">
    <property type="term" value="F:zinc ion binding"/>
    <property type="evidence" value="ECO:0007669"/>
    <property type="project" value="UniProtKB-KW"/>
</dbReference>
<dbReference type="AlphaFoldDB" id="A0A6S8CRD1"/>
<proteinExistence type="predicted"/>
<keyword evidence="5" id="KW-0472">Membrane</keyword>
<organism evidence="7">
    <name type="scientific">Aureoumbra lagunensis</name>
    <dbReference type="NCBI Taxonomy" id="44058"/>
    <lineage>
        <taxon>Eukaryota</taxon>
        <taxon>Sar</taxon>
        <taxon>Stramenopiles</taxon>
        <taxon>Ochrophyta</taxon>
        <taxon>Pelagophyceae</taxon>
        <taxon>Pelagomonadales</taxon>
        <taxon>Aureoumbra</taxon>
    </lineage>
</organism>
<name>A0A6S8CRD1_9STRA</name>
<reference evidence="7" key="1">
    <citation type="submission" date="2021-01" db="EMBL/GenBank/DDBJ databases">
        <authorList>
            <person name="Corre E."/>
            <person name="Pelletier E."/>
            <person name="Niang G."/>
            <person name="Scheremetjew M."/>
            <person name="Finn R."/>
            <person name="Kale V."/>
            <person name="Holt S."/>
            <person name="Cochrane G."/>
            <person name="Meng A."/>
            <person name="Brown T."/>
            <person name="Cohen L."/>
        </authorList>
    </citation>
    <scope>NUCLEOTIDE SEQUENCE</scope>
    <source>
        <strain evidence="7">CCMP1510</strain>
    </source>
</reference>
<keyword evidence="1" id="KW-0479">Metal-binding</keyword>
<evidence type="ECO:0000256" key="5">
    <source>
        <dbReference type="SAM" id="Phobius"/>
    </source>
</evidence>
<evidence type="ECO:0000313" key="7">
    <source>
        <dbReference type="EMBL" id="CAE0368059.1"/>
    </source>
</evidence>
<protein>
    <recommendedName>
        <fullName evidence="6">MYND-type domain-containing protein</fullName>
    </recommendedName>
</protein>
<sequence>MNTSRMNTKMAATYVLYIFVGLNLFSVVLIPLAMLTNLLFGIVKKPLFIFSNFLVGCAVLLCFINFLFDVSAKSGQKKDTEQIDEITKIFDRPRAFCFHCGKACSRYCTRCNYFVFCGRECQESSRRSHLHDCNLIVNAVKKVSSINQRRKYNFTAKEIDAFRATHLLGTSSIDIESLFHLQRKHLAILRVMFPQFAHIILLHWNDACAALFDLLHPQWTSIPTGARSRRSLKKNRSMLSGFIMFAQITQAKDVELGLMRKTKELARHYEISTNSNDIDNRTNHLLLAAWKNLNRDLRNYFEFVASLLSQHNNLLDFAAAFQAYFDDNPRESPPQFILDRIPSSFSSR</sequence>
<feature type="transmembrane region" description="Helical" evidence="5">
    <location>
        <begin position="47"/>
        <end position="68"/>
    </location>
</feature>
<dbReference type="PROSITE" id="PS50865">
    <property type="entry name" value="ZF_MYND_2"/>
    <property type="match status" value="1"/>
</dbReference>
<dbReference type="Gene3D" id="6.10.140.2220">
    <property type="match status" value="1"/>
</dbReference>
<dbReference type="PROSITE" id="PS01360">
    <property type="entry name" value="ZF_MYND_1"/>
    <property type="match status" value="1"/>
</dbReference>